<dbReference type="EMBL" id="JBEWTB010000001">
    <property type="protein sequence ID" value="MET4754928.1"/>
    <property type="molecule type" value="Genomic_DNA"/>
</dbReference>
<comment type="caution">
    <text evidence="1">The sequence shown here is derived from an EMBL/GenBank/DDBJ whole genome shotgun (WGS) entry which is preliminary data.</text>
</comment>
<reference evidence="1 2" key="1">
    <citation type="submission" date="2024-06" db="EMBL/GenBank/DDBJ databases">
        <title>Genomic Encyclopedia of Type Strains, Phase V (KMG-V): Genome sequencing to study the core and pangenomes of soil and plant-associated prokaryotes.</title>
        <authorList>
            <person name="Whitman W."/>
        </authorList>
    </citation>
    <scope>NUCLEOTIDE SEQUENCE [LARGE SCALE GENOMIC DNA]</scope>
    <source>
        <strain evidence="1 2">NE40</strain>
    </source>
</reference>
<dbReference type="Gene3D" id="1.10.1220.10">
    <property type="entry name" value="Met repressor-like"/>
    <property type="match status" value="1"/>
</dbReference>
<evidence type="ECO:0008006" key="3">
    <source>
        <dbReference type="Google" id="ProtNLM"/>
    </source>
</evidence>
<evidence type="ECO:0000313" key="2">
    <source>
        <dbReference type="Proteomes" id="UP001549366"/>
    </source>
</evidence>
<keyword evidence="2" id="KW-1185">Reference proteome</keyword>
<dbReference type="RefSeq" id="WP_354022115.1">
    <property type="nucleotide sequence ID" value="NZ_JBEWTD010000001.1"/>
</dbReference>
<dbReference type="InterPro" id="IPR013321">
    <property type="entry name" value="Arc_rbn_hlx_hlx"/>
</dbReference>
<accession>A0ABV2SAZ1</accession>
<protein>
    <recommendedName>
        <fullName evidence="3">Replication protein</fullName>
    </recommendedName>
</protein>
<gene>
    <name evidence="1" type="ORF">V5J35_000120</name>
</gene>
<organism evidence="1 2">
    <name type="scientific">Endozoicomonas lisbonensis</name>
    <dbReference type="NCBI Taxonomy" id="3120522"/>
    <lineage>
        <taxon>Bacteria</taxon>
        <taxon>Pseudomonadati</taxon>
        <taxon>Pseudomonadota</taxon>
        <taxon>Gammaproteobacteria</taxon>
        <taxon>Oceanospirillales</taxon>
        <taxon>Endozoicomonadaceae</taxon>
        <taxon>Endozoicomonas</taxon>
    </lineage>
</organism>
<sequence length="459" mass="52366">MCNRCNDETSPPVDANGDAMGAGGIQNALDIDSTAEAGSYLDQGRYGYFSLLIQQLNRKQQVSYRLTDLHQVLPLVDPTKDTWISQAEFLLPNRRVVNLARIGLLFVDVDTYRMPWAKGRTPDQQVDSFLYFCEQAGVPQPSLVIWSGRGLHAKWLLDGTLPRQALPRWNACQRFLVDLLHETGADPRAKDASRVLRLVDTVNSRSQQVARVLHITSGTDDKPKRYDFEWLCEMLLPMARWDLEKAGKKRKNRLSLVSDLAGKGQRSFSGRRLAWDRLEDIRTLQKLRMLKGGKEKDGKVKAGERMSLLFWQMNFLLLSGATHSGGLWHEAAELARQMDPNWGYRSSELSTLYRKARAFEAGEKVEFNGRRYPPLYTPKNDTLISLLSIGDDEQKQLKTIISRSESRTRDRLRKEKKRRAAGVVDRATWEASALSQTKPWEALGMSRRTWYRKGKPAVN</sequence>
<proteinExistence type="predicted"/>
<evidence type="ECO:0000313" key="1">
    <source>
        <dbReference type="EMBL" id="MET4754928.1"/>
    </source>
</evidence>
<dbReference type="Proteomes" id="UP001549366">
    <property type="component" value="Unassembled WGS sequence"/>
</dbReference>
<name>A0ABV2SAZ1_9GAMM</name>